<comment type="caution">
    <text evidence="1">The sequence shown here is derived from an EMBL/GenBank/DDBJ whole genome shotgun (WGS) entry which is preliminary data.</text>
</comment>
<dbReference type="EMBL" id="JHEG02000020">
    <property type="protein sequence ID" value="KIE12660.1"/>
    <property type="molecule type" value="Genomic_DNA"/>
</dbReference>
<dbReference type="OrthoDB" id="518113at2"/>
<protein>
    <submittedName>
        <fullName evidence="1">Uncharacterized protein</fullName>
    </submittedName>
</protein>
<organism evidence="1">
    <name type="scientific">Tolypothrix bouteillei VB521301</name>
    <dbReference type="NCBI Taxonomy" id="1479485"/>
    <lineage>
        <taxon>Bacteria</taxon>
        <taxon>Bacillati</taxon>
        <taxon>Cyanobacteriota</taxon>
        <taxon>Cyanophyceae</taxon>
        <taxon>Nostocales</taxon>
        <taxon>Tolypothrichaceae</taxon>
        <taxon>Tolypothrix</taxon>
    </lineage>
</organism>
<proteinExistence type="predicted"/>
<gene>
    <name evidence="1" type="ORF">DA73_0208610</name>
</gene>
<sequence length="75" mass="8069">MVKNEAVTEAILEAKEWEGELDDAHLMAVSGGNFTTDLVNQANSIGASYSDLGKTLGQKYTALGQYFSAEFSYNG</sequence>
<accession>A0A0C1RL24</accession>
<reference evidence="1" key="1">
    <citation type="journal article" date="2015" name="Genome Announc.">
        <title>Draft Genome Sequence of Tolypothrix boutellei Strain VB521301.</title>
        <authorList>
            <person name="Chandrababunaidu M.M."/>
            <person name="Singh D."/>
            <person name="Sen D."/>
            <person name="Bhan S."/>
            <person name="Das S."/>
            <person name="Gupta A."/>
            <person name="Adhikary S.P."/>
            <person name="Tripathy S."/>
        </authorList>
    </citation>
    <scope>NUCLEOTIDE SEQUENCE</scope>
    <source>
        <strain evidence="1">VB521301</strain>
    </source>
</reference>
<evidence type="ECO:0000313" key="1">
    <source>
        <dbReference type="EMBL" id="KIE12660.1"/>
    </source>
</evidence>
<name>A0A0C1RL24_9CYAN</name>
<dbReference type="AlphaFoldDB" id="A0A0C1RL24"/>